<dbReference type="Gene3D" id="3.20.20.140">
    <property type="entry name" value="Metal-dependent hydrolases"/>
    <property type="match status" value="1"/>
</dbReference>
<proteinExistence type="predicted"/>
<organism evidence="2 3">
    <name type="scientific">Streptomonospora litoralis</name>
    <dbReference type="NCBI Taxonomy" id="2498135"/>
    <lineage>
        <taxon>Bacteria</taxon>
        <taxon>Bacillati</taxon>
        <taxon>Actinomycetota</taxon>
        <taxon>Actinomycetes</taxon>
        <taxon>Streptosporangiales</taxon>
        <taxon>Nocardiopsidaceae</taxon>
        <taxon>Streptomonospora</taxon>
    </lineage>
</organism>
<dbReference type="EMBL" id="CP036455">
    <property type="protein sequence ID" value="QBI53716.1"/>
    <property type="molecule type" value="Genomic_DNA"/>
</dbReference>
<dbReference type="KEGG" id="strr:EKD16_09640"/>
<dbReference type="EC" id="3.5.2.5" evidence="2"/>
<dbReference type="InterPro" id="IPR032466">
    <property type="entry name" value="Metal_Hydrolase"/>
</dbReference>
<reference evidence="2 3" key="1">
    <citation type="submission" date="2019-02" db="EMBL/GenBank/DDBJ databases">
        <authorList>
            <person name="Khodamoradi S."/>
            <person name="Hahnke R.L."/>
            <person name="Kaempfer P."/>
            <person name="Schumann P."/>
            <person name="Rohde M."/>
            <person name="Steinert M."/>
            <person name="Luzhetskyy A."/>
            <person name="Wink J."/>
            <person name="Ruckert C."/>
        </authorList>
    </citation>
    <scope>NUCLEOTIDE SEQUENCE [LARGE SCALE GENOMIC DNA]</scope>
    <source>
        <strain evidence="2 3">M2</strain>
    </source>
</reference>
<dbReference type="InterPro" id="IPR011059">
    <property type="entry name" value="Metal-dep_hydrolase_composite"/>
</dbReference>
<evidence type="ECO:0000259" key="1">
    <source>
        <dbReference type="Pfam" id="PF01979"/>
    </source>
</evidence>
<evidence type="ECO:0000313" key="3">
    <source>
        <dbReference type="Proteomes" id="UP000292235"/>
    </source>
</evidence>
<keyword evidence="3" id="KW-1185">Reference proteome</keyword>
<gene>
    <name evidence="2" type="primary">allB</name>
    <name evidence="2" type="ORF">EKD16_09640</name>
</gene>
<keyword evidence="2" id="KW-0378">Hydrolase</keyword>
<dbReference type="GO" id="GO:0006145">
    <property type="term" value="P:purine nucleobase catabolic process"/>
    <property type="evidence" value="ECO:0007669"/>
    <property type="project" value="TreeGrafter"/>
</dbReference>
<dbReference type="PANTHER" id="PTHR43668">
    <property type="entry name" value="ALLANTOINASE"/>
    <property type="match status" value="1"/>
</dbReference>
<dbReference type="InterPro" id="IPR050138">
    <property type="entry name" value="DHOase/Allantoinase_Hydrolase"/>
</dbReference>
<dbReference type="GO" id="GO:0005737">
    <property type="term" value="C:cytoplasm"/>
    <property type="evidence" value="ECO:0007669"/>
    <property type="project" value="TreeGrafter"/>
</dbReference>
<dbReference type="OrthoDB" id="9803027at2"/>
<dbReference type="Proteomes" id="UP000292235">
    <property type="component" value="Chromosome"/>
</dbReference>
<dbReference type="InterPro" id="IPR006680">
    <property type="entry name" value="Amidohydro-rel"/>
</dbReference>
<feature type="domain" description="Amidohydrolase-related" evidence="1">
    <location>
        <begin position="54"/>
        <end position="404"/>
    </location>
</feature>
<dbReference type="GO" id="GO:0004038">
    <property type="term" value="F:allantoinase activity"/>
    <property type="evidence" value="ECO:0007669"/>
    <property type="project" value="UniProtKB-EC"/>
</dbReference>
<dbReference type="AlphaFoldDB" id="A0A4P6PZH6"/>
<dbReference type="PANTHER" id="PTHR43668:SF2">
    <property type="entry name" value="ALLANTOINASE"/>
    <property type="match status" value="1"/>
</dbReference>
<name>A0A4P6PZH6_9ACTN</name>
<dbReference type="RefSeq" id="WP_131098031.1">
    <property type="nucleotide sequence ID" value="NZ_CP036455.1"/>
</dbReference>
<sequence>MPHIDTVIRSRRVVTPAGVVPASVSLSAGRIAALGDYETSATAARDVDLGATALLPGGIDVDTAVQEPGRGLREGYTAVATAAVHAGVTTLVASGPARPAVTGEAQLRAHQAAAADAASHVFFLGALTADSTPAGLAELRAGGAVGFHCSLSDGAGEDARPVDDTRLRKAMVELAAMEVPLVVHAEDAGELSVPRGPGLSALLAARPARAERRGVERVVAAARMAGTRVLVSPFAAAECAPLLAAARAMGAAVSAQTCPHYLCLPAEQVHDDSTAHACRPPLRNGANRDALWSVLLERGDPAITQVGSGHRPGTGIEGIRWTLPALWTAARRRGRGLADLAGWTSTAAADLLGMRSKGRIAPGCDADLVAFDPVAEVRVSASDTGPYAGRTLTGRVVGTWVAGEETVVAGGIGAAAIRRADGRAVPRTDPVEPLHHVNKL</sequence>
<dbReference type="SUPFAM" id="SSF51556">
    <property type="entry name" value="Metallo-dependent hydrolases"/>
    <property type="match status" value="1"/>
</dbReference>
<dbReference type="SUPFAM" id="SSF51338">
    <property type="entry name" value="Composite domain of metallo-dependent hydrolases"/>
    <property type="match status" value="1"/>
</dbReference>
<accession>A0A4P6PZH6</accession>
<dbReference type="Pfam" id="PF01979">
    <property type="entry name" value="Amidohydro_1"/>
    <property type="match status" value="1"/>
</dbReference>
<evidence type="ECO:0000313" key="2">
    <source>
        <dbReference type="EMBL" id="QBI53716.1"/>
    </source>
</evidence>
<protein>
    <submittedName>
        <fullName evidence="2">Allantoinase</fullName>
        <ecNumber evidence="2">3.5.2.5</ecNumber>
    </submittedName>
</protein>